<gene>
    <name evidence="2" type="ORF">SAMN05216313_13419</name>
</gene>
<dbReference type="Proteomes" id="UP000198508">
    <property type="component" value="Unassembled WGS sequence"/>
</dbReference>
<evidence type="ECO:0000259" key="1">
    <source>
        <dbReference type="Pfam" id="PF12706"/>
    </source>
</evidence>
<dbReference type="PANTHER" id="PTHR43546">
    <property type="entry name" value="UPF0173 METAL-DEPENDENT HYDROLASE MJ1163-RELATED"/>
    <property type="match status" value="1"/>
</dbReference>
<dbReference type="InterPro" id="IPR036866">
    <property type="entry name" value="RibonucZ/Hydroxyglut_hydro"/>
</dbReference>
<sequence>MNQSFSSSAFQFRWLNGQCFEIKLNNGKTIITDPWFSGTDSLSRVCPNRFSIDDIDACDYILLNHTHGDHTANIPELVEKFHPILISHSATIMELARNYHIPVTSLYPIDYEGTYLLDGFTLDTYHGTHYPSKLARQEFSEVFGKLPGSVELNAMGSAFNVNYVITTDQGMRVLFMGANDDGMIEKLRGNKKPNLVLHNHTLPSSVKDKTAAKDFAEWFARFDGQLMIPMHYEAWITDDPEFAEQVMIDMDKILEEKGKSGRVAPLVRTQWYSLDLCINEIETGVTNHSKRGDTIC</sequence>
<dbReference type="AlphaFoldDB" id="A0A1I0JQ75"/>
<evidence type="ECO:0000313" key="3">
    <source>
        <dbReference type="Proteomes" id="UP000198508"/>
    </source>
</evidence>
<keyword evidence="3" id="KW-1185">Reference proteome</keyword>
<dbReference type="SUPFAM" id="SSF56281">
    <property type="entry name" value="Metallo-hydrolase/oxidoreductase"/>
    <property type="match status" value="1"/>
</dbReference>
<name>A0A1I0JQ75_9FIRM</name>
<dbReference type="InterPro" id="IPR050114">
    <property type="entry name" value="UPF0173_UPF0282_UlaG_hydrolase"/>
</dbReference>
<evidence type="ECO:0000313" key="2">
    <source>
        <dbReference type="EMBL" id="SEU12772.1"/>
    </source>
</evidence>
<dbReference type="PANTHER" id="PTHR43546:SF3">
    <property type="entry name" value="UPF0173 METAL-DEPENDENT HYDROLASE MJ1163"/>
    <property type="match status" value="1"/>
</dbReference>
<accession>A0A1I0JQ75</accession>
<reference evidence="3" key="1">
    <citation type="submission" date="2016-10" db="EMBL/GenBank/DDBJ databases">
        <authorList>
            <person name="Varghese N."/>
            <person name="Submissions S."/>
        </authorList>
    </citation>
    <scope>NUCLEOTIDE SEQUENCE [LARGE SCALE GENOMIC DNA]</scope>
    <source>
        <strain evidence="3">NLAE-zl-G277</strain>
    </source>
</reference>
<proteinExistence type="predicted"/>
<dbReference type="RefSeq" id="WP_092369771.1">
    <property type="nucleotide sequence ID" value="NZ_FOIM01000034.1"/>
</dbReference>
<dbReference type="InterPro" id="IPR001279">
    <property type="entry name" value="Metallo-B-lactamas"/>
</dbReference>
<organism evidence="2 3">
    <name type="scientific">Enterocloster lavalensis</name>
    <dbReference type="NCBI Taxonomy" id="460384"/>
    <lineage>
        <taxon>Bacteria</taxon>
        <taxon>Bacillati</taxon>
        <taxon>Bacillota</taxon>
        <taxon>Clostridia</taxon>
        <taxon>Lachnospirales</taxon>
        <taxon>Lachnospiraceae</taxon>
        <taxon>Enterocloster</taxon>
    </lineage>
</organism>
<dbReference type="Pfam" id="PF12706">
    <property type="entry name" value="Lactamase_B_2"/>
    <property type="match status" value="1"/>
</dbReference>
<dbReference type="Gene3D" id="3.60.15.10">
    <property type="entry name" value="Ribonuclease Z/Hydroxyacylglutathione hydrolase-like"/>
    <property type="match status" value="1"/>
</dbReference>
<protein>
    <submittedName>
        <fullName evidence="2">L-ascorbate metabolism protein UlaG, beta-lactamase superfamily</fullName>
    </submittedName>
</protein>
<feature type="domain" description="Metallo-beta-lactamase" evidence="1">
    <location>
        <begin position="29"/>
        <end position="232"/>
    </location>
</feature>
<dbReference type="STRING" id="460384.SAMN05216313_13419"/>
<dbReference type="EMBL" id="FOIM01000034">
    <property type="protein sequence ID" value="SEU12772.1"/>
    <property type="molecule type" value="Genomic_DNA"/>
</dbReference>
<dbReference type="CDD" id="cd06262">
    <property type="entry name" value="metallo-hydrolase-like_MBL-fold"/>
    <property type="match status" value="1"/>
</dbReference>